<dbReference type="GO" id="GO:0016787">
    <property type="term" value="F:hydrolase activity"/>
    <property type="evidence" value="ECO:0007669"/>
    <property type="project" value="UniProtKB-KW"/>
</dbReference>
<dbReference type="GeneID" id="110974780"/>
<name>A0A8B7XNF1_ACAPL</name>
<keyword evidence="13" id="KW-0862">Zinc</keyword>
<dbReference type="InterPro" id="IPR001650">
    <property type="entry name" value="Helicase_C-like"/>
</dbReference>
<dbReference type="PROSITE" id="PS51194">
    <property type="entry name" value="HELICASE_CTER"/>
    <property type="match status" value="1"/>
</dbReference>
<reference evidence="19 20" key="1">
    <citation type="submission" date="2025-04" db="UniProtKB">
        <authorList>
            <consortium name="RefSeq"/>
        </authorList>
    </citation>
    <scope>IDENTIFICATION</scope>
</reference>
<evidence type="ECO:0000256" key="5">
    <source>
        <dbReference type="ARBA" id="ARBA00022806"/>
    </source>
</evidence>
<dbReference type="InterPro" id="IPR027417">
    <property type="entry name" value="P-loop_NTPase"/>
</dbReference>
<dbReference type="InterPro" id="IPR036875">
    <property type="entry name" value="Znf_CCHC_sf"/>
</dbReference>
<evidence type="ECO:0000256" key="2">
    <source>
        <dbReference type="ARBA" id="ARBA00005446"/>
    </source>
</evidence>
<evidence type="ECO:0000256" key="3">
    <source>
        <dbReference type="ARBA" id="ARBA00022741"/>
    </source>
</evidence>
<dbReference type="GO" id="GO:0005694">
    <property type="term" value="C:chromosome"/>
    <property type="evidence" value="ECO:0007669"/>
    <property type="project" value="TreeGrafter"/>
</dbReference>
<dbReference type="PROSITE" id="PS50158">
    <property type="entry name" value="ZF_CCHC"/>
    <property type="match status" value="1"/>
</dbReference>
<evidence type="ECO:0000256" key="4">
    <source>
        <dbReference type="ARBA" id="ARBA00022801"/>
    </source>
</evidence>
<dbReference type="RefSeq" id="XP_022082344.1">
    <property type="nucleotide sequence ID" value="XM_022226652.1"/>
</dbReference>
<feature type="compositionally biased region" description="Basic and acidic residues" evidence="14">
    <location>
        <begin position="519"/>
        <end position="541"/>
    </location>
</feature>
<evidence type="ECO:0000256" key="1">
    <source>
        <dbReference type="ARBA" id="ARBA00004123"/>
    </source>
</evidence>
<dbReference type="InterPro" id="IPR001878">
    <property type="entry name" value="Znf_CCHC"/>
</dbReference>
<dbReference type="SUPFAM" id="SSF57756">
    <property type="entry name" value="Retrovirus zinc finger-like domains"/>
    <property type="match status" value="1"/>
</dbReference>
<dbReference type="AlphaFoldDB" id="A0A8B7XNF1"/>
<keyword evidence="4" id="KW-0378">Hydrolase</keyword>
<keyword evidence="7" id="KW-0238">DNA-binding</keyword>
<keyword evidence="13" id="KW-0863">Zinc-finger</keyword>
<dbReference type="PANTHER" id="PTHR13710">
    <property type="entry name" value="DNA HELICASE RECQ FAMILY MEMBER"/>
    <property type="match status" value="1"/>
</dbReference>
<evidence type="ECO:0000256" key="13">
    <source>
        <dbReference type="PROSITE-ProRule" id="PRU00047"/>
    </source>
</evidence>
<feature type="region of interest" description="Disordered" evidence="14">
    <location>
        <begin position="498"/>
        <end position="541"/>
    </location>
</feature>
<evidence type="ECO:0000259" key="17">
    <source>
        <dbReference type="PROSITE" id="PS51194"/>
    </source>
</evidence>
<comment type="catalytic activity">
    <reaction evidence="10">
        <text>Couples ATP hydrolysis with the unwinding of duplex DNA by translocating in the 3'-5' direction.</text>
        <dbReference type="EC" id="5.6.2.4"/>
    </reaction>
</comment>
<dbReference type="KEGG" id="aplc:110974780"/>
<accession>A0A8B7XNF1</accession>
<dbReference type="Pfam" id="PF00270">
    <property type="entry name" value="DEAD"/>
    <property type="match status" value="1"/>
</dbReference>
<dbReference type="FunFam" id="3.40.50.300:FF:000772">
    <property type="entry name" value="ATP-dependent DNA helicase Q4"/>
    <property type="match status" value="1"/>
</dbReference>
<keyword evidence="8" id="KW-0413">Isomerase</keyword>
<dbReference type="GO" id="GO:0005634">
    <property type="term" value="C:nucleus"/>
    <property type="evidence" value="ECO:0007669"/>
    <property type="project" value="UniProtKB-SubCell"/>
</dbReference>
<dbReference type="InterPro" id="IPR014001">
    <property type="entry name" value="Helicase_ATP-bd"/>
</dbReference>
<feature type="compositionally biased region" description="Basic residues" evidence="14">
    <location>
        <begin position="593"/>
        <end position="602"/>
    </location>
</feature>
<dbReference type="GO" id="GO:0000724">
    <property type="term" value="P:double-strand break repair via homologous recombination"/>
    <property type="evidence" value="ECO:0007669"/>
    <property type="project" value="TreeGrafter"/>
</dbReference>
<dbReference type="GO" id="GO:0005737">
    <property type="term" value="C:cytoplasm"/>
    <property type="evidence" value="ECO:0007669"/>
    <property type="project" value="TreeGrafter"/>
</dbReference>
<evidence type="ECO:0000313" key="21">
    <source>
        <dbReference type="RefSeq" id="XP_022082344.1"/>
    </source>
</evidence>
<comment type="subcellular location">
    <subcellularLocation>
        <location evidence="1">Nucleus</location>
    </subcellularLocation>
</comment>
<keyword evidence="18" id="KW-1185">Reference proteome</keyword>
<dbReference type="CDD" id="cd18018">
    <property type="entry name" value="DEXHc_RecQ4-like"/>
    <property type="match status" value="1"/>
</dbReference>
<dbReference type="Pfam" id="PF00271">
    <property type="entry name" value="Helicase_C"/>
    <property type="match status" value="1"/>
</dbReference>
<dbReference type="GO" id="GO:0008270">
    <property type="term" value="F:zinc ion binding"/>
    <property type="evidence" value="ECO:0007669"/>
    <property type="project" value="UniProtKB-KW"/>
</dbReference>
<evidence type="ECO:0000256" key="9">
    <source>
        <dbReference type="ARBA" id="ARBA00023242"/>
    </source>
</evidence>
<dbReference type="GO" id="GO:0009378">
    <property type="term" value="F:four-way junction helicase activity"/>
    <property type="evidence" value="ECO:0007669"/>
    <property type="project" value="TreeGrafter"/>
</dbReference>
<evidence type="ECO:0000256" key="10">
    <source>
        <dbReference type="ARBA" id="ARBA00034617"/>
    </source>
</evidence>
<dbReference type="GO" id="GO:0043138">
    <property type="term" value="F:3'-5' DNA helicase activity"/>
    <property type="evidence" value="ECO:0007669"/>
    <property type="project" value="UniProtKB-EC"/>
</dbReference>
<dbReference type="OMA" id="HAGMCSQ"/>
<dbReference type="GO" id="GO:0005524">
    <property type="term" value="F:ATP binding"/>
    <property type="evidence" value="ECO:0007669"/>
    <property type="project" value="UniProtKB-KW"/>
</dbReference>
<feature type="compositionally biased region" description="Polar residues" evidence="14">
    <location>
        <begin position="506"/>
        <end position="517"/>
    </location>
</feature>
<dbReference type="Proteomes" id="UP000694845">
    <property type="component" value="Unplaced"/>
</dbReference>
<evidence type="ECO:0000313" key="18">
    <source>
        <dbReference type="Proteomes" id="UP000694845"/>
    </source>
</evidence>
<keyword evidence="13" id="KW-0479">Metal-binding</keyword>
<gene>
    <name evidence="19 20 21" type="primary">LOC110974780</name>
</gene>
<dbReference type="GO" id="GO:0003677">
    <property type="term" value="F:DNA binding"/>
    <property type="evidence" value="ECO:0007669"/>
    <property type="project" value="UniProtKB-KW"/>
</dbReference>
<dbReference type="InterPro" id="IPR011545">
    <property type="entry name" value="DEAD/DEAH_box_helicase_dom"/>
</dbReference>
<comment type="similarity">
    <text evidence="2">Belongs to the helicase family. RecQ subfamily.</text>
</comment>
<evidence type="ECO:0000313" key="19">
    <source>
        <dbReference type="RefSeq" id="XP_022082342.1"/>
    </source>
</evidence>
<evidence type="ECO:0000256" key="12">
    <source>
        <dbReference type="ARBA" id="ARBA00049360"/>
    </source>
</evidence>
<feature type="region of interest" description="Disordered" evidence="14">
    <location>
        <begin position="568"/>
        <end position="636"/>
    </location>
</feature>
<feature type="domain" description="CCHC-type" evidence="15">
    <location>
        <begin position="96"/>
        <end position="110"/>
    </location>
</feature>
<dbReference type="Gene3D" id="4.10.60.10">
    <property type="entry name" value="Zinc finger, CCHC-type"/>
    <property type="match status" value="1"/>
</dbReference>
<dbReference type="PROSITE" id="PS51192">
    <property type="entry name" value="HELICASE_ATP_BIND_1"/>
    <property type="match status" value="1"/>
</dbReference>
<evidence type="ECO:0000259" key="16">
    <source>
        <dbReference type="PROSITE" id="PS51192"/>
    </source>
</evidence>
<evidence type="ECO:0000313" key="20">
    <source>
        <dbReference type="RefSeq" id="XP_022082343.1"/>
    </source>
</evidence>
<evidence type="ECO:0000256" key="14">
    <source>
        <dbReference type="SAM" id="MobiDB-lite"/>
    </source>
</evidence>
<evidence type="ECO:0000256" key="11">
    <source>
        <dbReference type="ARBA" id="ARBA00034808"/>
    </source>
</evidence>
<dbReference type="SMART" id="SM00343">
    <property type="entry name" value="ZnF_C2HC"/>
    <property type="match status" value="1"/>
</dbReference>
<keyword evidence="6" id="KW-0067">ATP-binding</keyword>
<dbReference type="SUPFAM" id="SSF52540">
    <property type="entry name" value="P-loop containing nucleoside triphosphate hydrolases"/>
    <property type="match status" value="1"/>
</dbReference>
<feature type="region of interest" description="Disordered" evidence="14">
    <location>
        <begin position="59"/>
        <end position="91"/>
    </location>
</feature>
<dbReference type="OrthoDB" id="18781at2759"/>
<dbReference type="RefSeq" id="XP_022082343.1">
    <property type="nucleotide sequence ID" value="XM_022226651.1"/>
</dbReference>
<organism evidence="18 21">
    <name type="scientific">Acanthaster planci</name>
    <name type="common">Crown-of-thorns starfish</name>
    <dbReference type="NCBI Taxonomy" id="133434"/>
    <lineage>
        <taxon>Eukaryota</taxon>
        <taxon>Metazoa</taxon>
        <taxon>Echinodermata</taxon>
        <taxon>Eleutherozoa</taxon>
        <taxon>Asterozoa</taxon>
        <taxon>Asteroidea</taxon>
        <taxon>Valvatacea</taxon>
        <taxon>Valvatida</taxon>
        <taxon>Acanthasteridae</taxon>
        <taxon>Acanthaster</taxon>
    </lineage>
</organism>
<dbReference type="Pfam" id="PF00098">
    <property type="entry name" value="zf-CCHC"/>
    <property type="match status" value="1"/>
</dbReference>
<protein>
    <recommendedName>
        <fullName evidence="11">DNA 3'-5' helicase</fullName>
        <ecNumber evidence="11">5.6.2.4</ecNumber>
    </recommendedName>
</protein>
<dbReference type="RefSeq" id="XP_022082342.1">
    <property type="nucleotide sequence ID" value="XM_022226650.1"/>
</dbReference>
<feature type="compositionally biased region" description="Low complexity" evidence="14">
    <location>
        <begin position="1"/>
        <end position="19"/>
    </location>
</feature>
<dbReference type="EC" id="5.6.2.4" evidence="11"/>
<evidence type="ECO:0000259" key="15">
    <source>
        <dbReference type="PROSITE" id="PS50158"/>
    </source>
</evidence>
<evidence type="ECO:0000256" key="6">
    <source>
        <dbReference type="ARBA" id="ARBA00022840"/>
    </source>
</evidence>
<dbReference type="SMART" id="SM00490">
    <property type="entry name" value="HELICc"/>
    <property type="match status" value="1"/>
</dbReference>
<feature type="domain" description="Helicase C-terminal" evidence="17">
    <location>
        <begin position="606"/>
        <end position="775"/>
    </location>
</feature>
<dbReference type="PANTHER" id="PTHR13710:SF108">
    <property type="entry name" value="ATP-DEPENDENT DNA HELICASE Q4"/>
    <property type="match status" value="1"/>
</dbReference>
<feature type="domain" description="Helicase ATP-binding" evidence="16">
    <location>
        <begin position="216"/>
        <end position="395"/>
    </location>
</feature>
<proteinExistence type="inferred from homology"/>
<keyword evidence="3" id="KW-0547">Nucleotide-binding</keyword>
<dbReference type="Gene3D" id="3.40.50.300">
    <property type="entry name" value="P-loop containing nucleotide triphosphate hydrolases"/>
    <property type="match status" value="3"/>
</dbReference>
<dbReference type="SMART" id="SM00487">
    <property type="entry name" value="DEXDc"/>
    <property type="match status" value="1"/>
</dbReference>
<evidence type="ECO:0000256" key="8">
    <source>
        <dbReference type="ARBA" id="ARBA00023235"/>
    </source>
</evidence>
<evidence type="ECO:0000256" key="7">
    <source>
        <dbReference type="ARBA" id="ARBA00023125"/>
    </source>
</evidence>
<keyword evidence="5" id="KW-0347">Helicase</keyword>
<feature type="compositionally biased region" description="Basic residues" evidence="14">
    <location>
        <begin position="624"/>
        <end position="636"/>
    </location>
</feature>
<sequence length="1160" mass="128835">MASSDSRAPSSSAPAPKRSNLNENFVKLEMKKKRYSRRGLFHLKGEAYKRQVWKQKMQGHSSLGLRGRGGWRGGGRGGVGRGRGRGGFNPANPTDKCFKCGQTGHWASRCMGFQPDTGDDKKVEVKEEDFPTLEEAAMAARGIKTTQDGGVDPVHVDFIPEANVETMYDFPPPPPPIQPLLQLTSNGKPGEVPPSVYKALRQMGYSSFRPGQEQAVMRVLSGLSTLVVLSTGAGKSLIYQLASLVYSQRSPCITLVISPLVSLMDDQVLGLPDCLKGVRLHSNMTKPQREKVVKEIQAGRVNILLVSPEAIVGGGGGTGGGCMPALAQLPPIAFACIDEVHCLSEWSHNFRPSYLMLCKVLRDRLGVQCMLGLTATATMATAQSVAQHLGIADDPDAIIRGTCLPDNLLLSSSRDDNRERALVELLKSERFCHLPSIIIYCIRREDTERVASLLRTCLPDTELQPVPMQENDEQTVNEFKDGQMNISVMQTANCEQVSADGGNDQCADTTKSPNGTVSDDGKWNRLEEGLTEESDRRKYPAETACEDAHINKSLNEDQELQNNDSANHDIAKKRGRKKNTAPTQEGDRENGRIPRKGRKRKRLVSETDDEYCFEDEESSDVSTAKKRRTKTGKSTKTKVRSLKKKARITSKAALKGVKVVTGVNSVEAYHAGMTAAARRRVQTAFMTGRLRIVVATVAFGMGLDKSDVRAVLHFNLPKSFESYVQEIGRAGRDQKPAHCHVFLEPQGKDLCELRRHTYANTVDHYCIKKLISKLFPPCKCQQARRLYQMSDKDGDTSNNIALSCGEAVEDREITDEQAMAAMEEYENSLPDSETQPCRSSRQPFGKRLCRGHLVAVPIDATVQELDIKEEGISTLLCYLELHPQCWLVTLPPTYATCTIQCYGGPAQLQQIAKACPPVAVAIAKSKQRGKSYRHASSVEFDVVEVARCMGWDLTIVKKELRQLRWRQVLGKGWIKSGVMVEFSNLAFLSLSPGDLTDDEQDELVHYLTSKSSSQERRELDQLRAVHSALHSISHSNYWDCSDAVDLERSNSLKSILKNYFAKPLRDYIAEAWNNDGSHTDQSELDAAKVGRARGDVRQFLGLHTDRSFSGRAVARIFHGIASPCYPAQVWGRDRRFWRAHLDVDFNLLLQIATEEILRLR</sequence>
<feature type="region of interest" description="Disordered" evidence="14">
    <location>
        <begin position="1"/>
        <end position="25"/>
    </location>
</feature>
<feature type="compositionally biased region" description="Gly residues" evidence="14">
    <location>
        <begin position="66"/>
        <end position="87"/>
    </location>
</feature>
<feature type="compositionally biased region" description="Acidic residues" evidence="14">
    <location>
        <begin position="606"/>
        <end position="619"/>
    </location>
</feature>
<keyword evidence="9" id="KW-0539">Nucleus</keyword>
<comment type="catalytic activity">
    <reaction evidence="12">
        <text>ATP + H2O = ADP + phosphate + H(+)</text>
        <dbReference type="Rhea" id="RHEA:13065"/>
        <dbReference type="ChEBI" id="CHEBI:15377"/>
        <dbReference type="ChEBI" id="CHEBI:15378"/>
        <dbReference type="ChEBI" id="CHEBI:30616"/>
        <dbReference type="ChEBI" id="CHEBI:43474"/>
        <dbReference type="ChEBI" id="CHEBI:456216"/>
    </reaction>
</comment>